<dbReference type="Gene3D" id="3.30.450.40">
    <property type="match status" value="1"/>
</dbReference>
<sequence length="624" mass="68420">MSEFNKISELIQKFGLISGKKQIFKTIQSFLNGFEKADLAVSVTQDAGGRCLMNINSRYRLSEDIFIKLSEALEPFISRYFFAGGGPGGAAFNIADFIDFEHHESPSDAPAGYMTAKRAELKGSLIVPVFLENKVYSIFAIFSRDEFELTRQELLSVNVLAHMTALSMKTLAVNQKMQKMINDLKREKNEVVEKAGRLSKVLDLSHSLVSLGSYEKLLDITLNSYCGVFDIEQAVILGINHHKNELYVEDCAGFNADFAANFKLPCGYGLIGAVIEKNEPYFRKNVFETGEELAVIPFSGVSGLVCGAIVLYDKFNRLSYGDDEYELMWMLANFFSLALNIIKVQSVSDTFEKDIESRQAAAPPPPAPAAVTPVEEETGDGGLPGETVFADAIRRFLTPSAEIETTKIRIATEYLQAADCGGDLIDVFKTSGNYITVAVADVSGRGIQAGVTAAMLRAQLKTVCSYNGELRKIMFDLNNLVCEDIDVYNFITLFLLQISPNAGRAAFSNAGHCPVIHYIKEGASAVVHESRNSPLGVMRNTDFKEGILILNRDDILLLYTNGLAEAKNPAGEPFGRQRLCELIKSSAGTGCDEIKEIISAEIKSHTGKSGKFDDDIAFTVVKVG</sequence>
<dbReference type="InterPro" id="IPR029016">
    <property type="entry name" value="GAF-like_dom_sf"/>
</dbReference>
<dbReference type="InterPro" id="IPR052016">
    <property type="entry name" value="Bact_Sigma-Reg"/>
</dbReference>
<comment type="caution">
    <text evidence="5">The sequence shown here is derived from an EMBL/GenBank/DDBJ whole genome shotgun (WGS) entry which is preliminary data.</text>
</comment>
<dbReference type="InterPro" id="IPR036457">
    <property type="entry name" value="PPM-type-like_dom_sf"/>
</dbReference>
<dbReference type="EMBL" id="MGFH01000130">
    <property type="protein sequence ID" value="OGM04958.1"/>
    <property type="molecule type" value="Genomic_DNA"/>
</dbReference>
<gene>
    <name evidence="5" type="ORF">A2008_01340</name>
</gene>
<accession>A0A1F7WS21</accession>
<dbReference type="SMART" id="SM00331">
    <property type="entry name" value="PP2C_SIG"/>
    <property type="match status" value="1"/>
</dbReference>
<feature type="coiled-coil region" evidence="2">
    <location>
        <begin position="174"/>
        <end position="201"/>
    </location>
</feature>
<protein>
    <recommendedName>
        <fullName evidence="4">PPM-type phosphatase domain-containing protein</fullName>
    </recommendedName>
</protein>
<dbReference type="PANTHER" id="PTHR43156">
    <property type="entry name" value="STAGE II SPORULATION PROTEIN E-RELATED"/>
    <property type="match status" value="1"/>
</dbReference>
<dbReference type="GO" id="GO:0016791">
    <property type="term" value="F:phosphatase activity"/>
    <property type="evidence" value="ECO:0007669"/>
    <property type="project" value="TreeGrafter"/>
</dbReference>
<evidence type="ECO:0000256" key="2">
    <source>
        <dbReference type="SAM" id="Coils"/>
    </source>
</evidence>
<dbReference type="Proteomes" id="UP000178735">
    <property type="component" value="Unassembled WGS sequence"/>
</dbReference>
<dbReference type="Pfam" id="PF07228">
    <property type="entry name" value="SpoIIE"/>
    <property type="match status" value="1"/>
</dbReference>
<dbReference type="STRING" id="1817813.A2008_01340"/>
<evidence type="ECO:0000256" key="1">
    <source>
        <dbReference type="ARBA" id="ARBA00022801"/>
    </source>
</evidence>
<dbReference type="PANTHER" id="PTHR43156:SF2">
    <property type="entry name" value="STAGE II SPORULATION PROTEIN E"/>
    <property type="match status" value="1"/>
</dbReference>
<dbReference type="Gene3D" id="3.60.40.10">
    <property type="entry name" value="PPM-type phosphatase domain"/>
    <property type="match status" value="1"/>
</dbReference>
<evidence type="ECO:0000313" key="6">
    <source>
        <dbReference type="Proteomes" id="UP000178735"/>
    </source>
</evidence>
<evidence type="ECO:0000256" key="3">
    <source>
        <dbReference type="SAM" id="MobiDB-lite"/>
    </source>
</evidence>
<reference evidence="5 6" key="1">
    <citation type="journal article" date="2016" name="Nat. Commun.">
        <title>Thousands of microbial genomes shed light on interconnected biogeochemical processes in an aquifer system.</title>
        <authorList>
            <person name="Anantharaman K."/>
            <person name="Brown C.T."/>
            <person name="Hug L.A."/>
            <person name="Sharon I."/>
            <person name="Castelle C.J."/>
            <person name="Probst A.J."/>
            <person name="Thomas B.C."/>
            <person name="Singh A."/>
            <person name="Wilkins M.J."/>
            <person name="Karaoz U."/>
            <person name="Brodie E.L."/>
            <person name="Williams K.H."/>
            <person name="Hubbard S.S."/>
            <person name="Banfield J.F."/>
        </authorList>
    </citation>
    <scope>NUCLEOTIDE SEQUENCE [LARGE SCALE GENOMIC DNA]</scope>
</reference>
<dbReference type="InterPro" id="IPR001932">
    <property type="entry name" value="PPM-type_phosphatase-like_dom"/>
</dbReference>
<feature type="region of interest" description="Disordered" evidence="3">
    <location>
        <begin position="355"/>
        <end position="380"/>
    </location>
</feature>
<evidence type="ECO:0000259" key="4">
    <source>
        <dbReference type="SMART" id="SM00331"/>
    </source>
</evidence>
<proteinExistence type="predicted"/>
<evidence type="ECO:0000313" key="5">
    <source>
        <dbReference type="EMBL" id="OGM04958.1"/>
    </source>
</evidence>
<dbReference type="AlphaFoldDB" id="A0A1F7WS21"/>
<feature type="domain" description="PPM-type phosphatase" evidence="4">
    <location>
        <begin position="405"/>
        <end position="623"/>
    </location>
</feature>
<keyword evidence="1" id="KW-0378">Hydrolase</keyword>
<dbReference type="SUPFAM" id="SSF55781">
    <property type="entry name" value="GAF domain-like"/>
    <property type="match status" value="1"/>
</dbReference>
<name>A0A1F7WS21_9BACT</name>
<keyword evidence="2" id="KW-0175">Coiled coil</keyword>
<organism evidence="5 6">
    <name type="scientific">Candidatus Wallbacteria bacterium GWC2_49_35</name>
    <dbReference type="NCBI Taxonomy" id="1817813"/>
    <lineage>
        <taxon>Bacteria</taxon>
        <taxon>Candidatus Walliibacteriota</taxon>
    </lineage>
</organism>